<sequence length="126" mass="14112">MKKRWMALLICILLLVMMVPGIANAQGNDASPVSAVSIRYARYTAAQFNLLERMVDAANRQIEIAVKFAQLTPWNDVQWLLKTVDTIVAPVFSYANSIGAVVVCEYTTYYIDGQYVLVDPLRVIPL</sequence>
<name>A0A645E934_9ZZZZ</name>
<comment type="caution">
    <text evidence="1">The sequence shown here is derived from an EMBL/GenBank/DDBJ whole genome shotgun (WGS) entry which is preliminary data.</text>
</comment>
<dbReference type="EMBL" id="VSSQ01044595">
    <property type="protein sequence ID" value="MPM98427.1"/>
    <property type="molecule type" value="Genomic_DNA"/>
</dbReference>
<dbReference type="AlphaFoldDB" id="A0A645E934"/>
<accession>A0A645E934</accession>
<gene>
    <name evidence="1" type="ORF">SDC9_145613</name>
</gene>
<evidence type="ECO:0000313" key="1">
    <source>
        <dbReference type="EMBL" id="MPM98427.1"/>
    </source>
</evidence>
<protein>
    <submittedName>
        <fullName evidence="1">Uncharacterized protein</fullName>
    </submittedName>
</protein>
<organism evidence="1">
    <name type="scientific">bioreactor metagenome</name>
    <dbReference type="NCBI Taxonomy" id="1076179"/>
    <lineage>
        <taxon>unclassified sequences</taxon>
        <taxon>metagenomes</taxon>
        <taxon>ecological metagenomes</taxon>
    </lineage>
</organism>
<proteinExistence type="predicted"/>
<reference evidence="1" key="1">
    <citation type="submission" date="2019-08" db="EMBL/GenBank/DDBJ databases">
        <authorList>
            <person name="Kucharzyk K."/>
            <person name="Murdoch R.W."/>
            <person name="Higgins S."/>
            <person name="Loffler F."/>
        </authorList>
    </citation>
    <scope>NUCLEOTIDE SEQUENCE</scope>
</reference>